<accession>A0A2T1D4T7</accession>
<dbReference type="RefSeq" id="WP_073075036.1">
    <property type="nucleotide sequence ID" value="NZ_MPPI01000057.1"/>
</dbReference>
<proteinExistence type="predicted"/>
<dbReference type="OrthoDB" id="7376250at2"/>
<dbReference type="Pfam" id="PF00293">
    <property type="entry name" value="NUDIX"/>
    <property type="match status" value="1"/>
</dbReference>
<gene>
    <name evidence="2" type="ORF">C7B65_24250</name>
</gene>
<dbReference type="Proteomes" id="UP000238634">
    <property type="component" value="Unassembled WGS sequence"/>
</dbReference>
<dbReference type="InterPro" id="IPR015797">
    <property type="entry name" value="NUDIX_hydrolase-like_dom_sf"/>
</dbReference>
<dbReference type="Gene3D" id="3.90.79.10">
    <property type="entry name" value="Nucleoside Triphosphate Pyrophosphohydrolase"/>
    <property type="match status" value="1"/>
</dbReference>
<evidence type="ECO:0000259" key="1">
    <source>
        <dbReference type="PROSITE" id="PS51462"/>
    </source>
</evidence>
<dbReference type="EMBL" id="PVWG01000059">
    <property type="protein sequence ID" value="PSB15523.1"/>
    <property type="molecule type" value="Genomic_DNA"/>
</dbReference>
<dbReference type="InterPro" id="IPR000086">
    <property type="entry name" value="NUDIX_hydrolase_dom"/>
</dbReference>
<comment type="caution">
    <text evidence="2">The sequence shown here is derived from an EMBL/GenBank/DDBJ whole genome shotgun (WGS) entry which is preliminary data.</text>
</comment>
<dbReference type="CDD" id="cd04688">
    <property type="entry name" value="NUDIX_Hydrolase"/>
    <property type="match status" value="1"/>
</dbReference>
<evidence type="ECO:0000313" key="3">
    <source>
        <dbReference type="Proteomes" id="UP000238634"/>
    </source>
</evidence>
<dbReference type="SUPFAM" id="SSF55811">
    <property type="entry name" value="Nudix"/>
    <property type="match status" value="1"/>
</dbReference>
<keyword evidence="3" id="KW-1185">Reference proteome</keyword>
<feature type="domain" description="Nudix hydrolase" evidence="1">
    <location>
        <begin position="5"/>
        <end position="144"/>
    </location>
</feature>
<organism evidence="2 3">
    <name type="scientific">Phormidesmis priestleyi ULC007</name>
    <dbReference type="NCBI Taxonomy" id="1920490"/>
    <lineage>
        <taxon>Bacteria</taxon>
        <taxon>Bacillati</taxon>
        <taxon>Cyanobacteriota</taxon>
        <taxon>Cyanophyceae</taxon>
        <taxon>Leptolyngbyales</taxon>
        <taxon>Leptolyngbyaceae</taxon>
        <taxon>Phormidesmis</taxon>
    </lineage>
</organism>
<evidence type="ECO:0000313" key="2">
    <source>
        <dbReference type="EMBL" id="PSB15523.1"/>
    </source>
</evidence>
<protein>
    <submittedName>
        <fullName evidence="2">NUDIX domain-containing protein</fullName>
    </submittedName>
</protein>
<dbReference type="PROSITE" id="PS51462">
    <property type="entry name" value="NUDIX"/>
    <property type="match status" value="1"/>
</dbReference>
<reference evidence="2 3" key="2">
    <citation type="submission" date="2018-03" db="EMBL/GenBank/DDBJ databases">
        <title>The ancient ancestry and fast evolution of plastids.</title>
        <authorList>
            <person name="Moore K.R."/>
            <person name="Magnabosco C."/>
            <person name="Momper L."/>
            <person name="Gold D.A."/>
            <person name="Bosak T."/>
            <person name="Fournier G.P."/>
        </authorList>
    </citation>
    <scope>NUCLEOTIDE SEQUENCE [LARGE SCALE GENOMIC DNA]</scope>
    <source>
        <strain evidence="2 3">ULC007</strain>
    </source>
</reference>
<reference evidence="2 3" key="1">
    <citation type="submission" date="2018-02" db="EMBL/GenBank/DDBJ databases">
        <authorList>
            <person name="Cohen D.B."/>
            <person name="Kent A.D."/>
        </authorList>
    </citation>
    <scope>NUCLEOTIDE SEQUENCE [LARGE SCALE GENOMIC DNA]</scope>
    <source>
        <strain evidence="2 3">ULC007</strain>
    </source>
</reference>
<dbReference type="STRING" id="1920490.GCA_001895925_02887"/>
<name>A0A2T1D4T7_9CYAN</name>
<sequence length="144" mass="16838">MNKLPQIRALVLGLIRDGDRILVAEGYDSVKQEFFYRSLGGGVEFGETSLDALKREFQEEIQAELCNIRHLGFSENLFMYEGKPGHEWIQLYQADLVDSKFYQLDEFIGTETETAFVVRWIECDRFQSKELHLFPEICLSYLQQ</sequence>
<dbReference type="AlphaFoldDB" id="A0A2T1D4T7"/>